<dbReference type="InterPro" id="IPR032466">
    <property type="entry name" value="Metal_Hydrolase"/>
</dbReference>
<comment type="cofactor">
    <cofactor evidence="8">
        <name>a divalent metal cation</name>
        <dbReference type="ChEBI" id="CHEBI:60240"/>
    </cofactor>
    <text evidence="8">Binds 1 divalent metal cation per subunit.</text>
</comment>
<dbReference type="GO" id="GO:0008448">
    <property type="term" value="F:N-acetylglucosamine-6-phosphate deacetylase activity"/>
    <property type="evidence" value="ECO:0007669"/>
    <property type="project" value="InterPro"/>
</dbReference>
<dbReference type="InterPro" id="IPR003764">
    <property type="entry name" value="GlcNAc_6-P_deAcase"/>
</dbReference>
<dbReference type="EMBL" id="VYQE01000003">
    <property type="protein sequence ID" value="KAA9008050.1"/>
    <property type="molecule type" value="Genomic_DNA"/>
</dbReference>
<evidence type="ECO:0000256" key="8">
    <source>
        <dbReference type="PIRSR" id="PIRSR038994-3"/>
    </source>
</evidence>
<dbReference type="Gene3D" id="3.20.20.140">
    <property type="entry name" value="Metal-dependent hydrolases"/>
    <property type="match status" value="1"/>
</dbReference>
<comment type="similarity">
    <text evidence="1 5">Belongs to the metallo-dependent hydrolases superfamily. NagA family.</text>
</comment>
<feature type="active site" description="Proton donor/acceptor" evidence="6">
    <location>
        <position position="267"/>
    </location>
</feature>
<dbReference type="PANTHER" id="PTHR11113:SF14">
    <property type="entry name" value="N-ACETYLGLUCOSAMINE-6-PHOSPHATE DEACETYLASE"/>
    <property type="match status" value="1"/>
</dbReference>
<evidence type="ECO:0000313" key="10">
    <source>
        <dbReference type="EMBL" id="KAA9008050.1"/>
    </source>
</evidence>
<dbReference type="RefSeq" id="WP_150445333.1">
    <property type="nucleotide sequence ID" value="NZ_VYQE01000003.1"/>
</dbReference>
<evidence type="ECO:0000313" key="11">
    <source>
        <dbReference type="Proteomes" id="UP000326554"/>
    </source>
</evidence>
<evidence type="ECO:0000256" key="5">
    <source>
        <dbReference type="PIRNR" id="PIRNR038994"/>
    </source>
</evidence>
<keyword evidence="11" id="KW-1185">Reference proteome</keyword>
<feature type="binding site" evidence="7">
    <location>
        <begin position="299"/>
        <end position="301"/>
    </location>
    <ligand>
        <name>substrate</name>
    </ligand>
</feature>
<accession>A0A5J5GJ31</accession>
<evidence type="ECO:0000256" key="4">
    <source>
        <dbReference type="ARBA" id="ARBA00023277"/>
    </source>
</evidence>
<dbReference type="Gene3D" id="2.30.40.10">
    <property type="entry name" value="Urease, subunit C, domain 1"/>
    <property type="match status" value="1"/>
</dbReference>
<proteinExistence type="inferred from homology"/>
<feature type="binding site" evidence="7">
    <location>
        <position position="220"/>
    </location>
    <ligand>
        <name>substrate</name>
    </ligand>
</feature>
<dbReference type="AlphaFoldDB" id="A0A5J5GJ31"/>
<evidence type="ECO:0000259" key="9">
    <source>
        <dbReference type="Pfam" id="PF01979"/>
    </source>
</evidence>
<dbReference type="GO" id="GO:0006046">
    <property type="term" value="P:N-acetylglucosamine catabolic process"/>
    <property type="evidence" value="ECO:0007669"/>
    <property type="project" value="TreeGrafter"/>
</dbReference>
<organism evidence="10 11">
    <name type="scientific">Histidinibacterium aquaticum</name>
    <dbReference type="NCBI Taxonomy" id="2613962"/>
    <lineage>
        <taxon>Bacteria</taxon>
        <taxon>Pseudomonadati</taxon>
        <taxon>Pseudomonadota</taxon>
        <taxon>Alphaproteobacteria</taxon>
        <taxon>Rhodobacterales</taxon>
        <taxon>Paracoccaceae</taxon>
        <taxon>Histidinibacterium</taxon>
    </lineage>
</organism>
<feature type="binding site" evidence="7">
    <location>
        <position position="133"/>
    </location>
    <ligand>
        <name>substrate</name>
    </ligand>
</feature>
<dbReference type="PIRSF" id="PIRSF038994">
    <property type="entry name" value="NagA"/>
    <property type="match status" value="1"/>
</dbReference>
<feature type="binding site" evidence="8">
    <location>
        <position position="188"/>
    </location>
    <ligand>
        <name>Zn(2+)</name>
        <dbReference type="ChEBI" id="CHEBI:29105"/>
    </ligand>
</feature>
<name>A0A5J5GJ31_9RHOB</name>
<dbReference type="Pfam" id="PF01979">
    <property type="entry name" value="Amidohydro_1"/>
    <property type="match status" value="1"/>
</dbReference>
<evidence type="ECO:0000256" key="3">
    <source>
        <dbReference type="ARBA" id="ARBA00022801"/>
    </source>
</evidence>
<keyword evidence="2 8" id="KW-0479">Metal-binding</keyword>
<reference evidence="10 11" key="1">
    <citation type="submission" date="2019-09" db="EMBL/GenBank/DDBJ databases">
        <authorList>
            <person name="Park J.-S."/>
            <person name="Choi H.-J."/>
        </authorList>
    </citation>
    <scope>NUCLEOTIDE SEQUENCE [LARGE SCALE GENOMIC DNA]</scope>
    <source>
        <strain evidence="10 11">176SS1-4</strain>
    </source>
</reference>
<dbReference type="Proteomes" id="UP000326554">
    <property type="component" value="Unassembled WGS sequence"/>
</dbReference>
<comment type="caution">
    <text evidence="10">The sequence shown here is derived from an EMBL/GenBank/DDBJ whole genome shotgun (WGS) entry which is preliminary data.</text>
</comment>
<feature type="binding site" evidence="8">
    <location>
        <position position="209"/>
    </location>
    <ligand>
        <name>Zn(2+)</name>
        <dbReference type="ChEBI" id="CHEBI:29105"/>
    </ligand>
</feature>
<dbReference type="InterPro" id="IPR011059">
    <property type="entry name" value="Metal-dep_hydrolase_composite"/>
</dbReference>
<keyword evidence="4 5" id="KW-0119">Carbohydrate metabolism</keyword>
<dbReference type="GO" id="GO:0046872">
    <property type="term" value="F:metal ion binding"/>
    <property type="evidence" value="ECO:0007669"/>
    <property type="project" value="UniProtKB-KW"/>
</dbReference>
<keyword evidence="3 5" id="KW-0378">Hydrolase</keyword>
<dbReference type="SUPFAM" id="SSF51556">
    <property type="entry name" value="Metallo-dependent hydrolases"/>
    <property type="match status" value="1"/>
</dbReference>
<evidence type="ECO:0000256" key="1">
    <source>
        <dbReference type="ARBA" id="ARBA00010716"/>
    </source>
</evidence>
<evidence type="ECO:0000256" key="2">
    <source>
        <dbReference type="ARBA" id="ARBA00022723"/>
    </source>
</evidence>
<feature type="binding site" evidence="7">
    <location>
        <position position="243"/>
    </location>
    <ligand>
        <name>substrate</name>
    </ligand>
</feature>
<protein>
    <submittedName>
        <fullName evidence="10">N-acetylglucosamine-6-phosphate deacetylase</fullName>
    </submittedName>
</protein>
<evidence type="ECO:0000256" key="6">
    <source>
        <dbReference type="PIRSR" id="PIRSR038994-1"/>
    </source>
</evidence>
<sequence>MGRWIAPELLFDGERLLENRAIFLEGGHLTETGQASDCPGAERVSGLVTPGFVDLQVNGGGGALLNSDPSPAGIARIAEAHRRFGTVALLPTLITDAPDRMDRAADAVLACDPDTCPGLHLEGPHIAEARRGTHAARLIRPFDDRTLQTVQRLRAAGRSVMVTLAPETVAPEDIRRLADTGAIVSLGHSDATEAEVGWAIGAGARAVTHLFNAMSQMTGRAPGLTGAAIASELAVGLICDGHHVSDTMIALALRARPQPDSTFLVSDAMPTVGGPTRFELYGSEIHVENGKLVNAEGNLAGAHTTMAEGLARLVKVIGIDPERALRMAITTPACLIGRDDLAGIKGRAARDILHIGPDWQLRGPLAD</sequence>
<gene>
    <name evidence="10" type="ORF">F3S47_11110</name>
</gene>
<dbReference type="InterPro" id="IPR006680">
    <property type="entry name" value="Amidohydro-rel"/>
</dbReference>
<feature type="domain" description="Amidohydrolase-related" evidence="9">
    <location>
        <begin position="47"/>
        <end position="343"/>
    </location>
</feature>
<dbReference type="PANTHER" id="PTHR11113">
    <property type="entry name" value="N-ACETYLGLUCOSAMINE-6-PHOSPHATE DEACETYLASE"/>
    <property type="match status" value="1"/>
</dbReference>
<feature type="binding site" evidence="8">
    <location>
        <position position="122"/>
    </location>
    <ligand>
        <name>Zn(2+)</name>
        <dbReference type="ChEBI" id="CHEBI:29105"/>
    </ligand>
</feature>
<feature type="binding site" evidence="7">
    <location>
        <begin position="212"/>
        <end position="213"/>
    </location>
    <ligand>
        <name>substrate</name>
    </ligand>
</feature>
<evidence type="ECO:0000256" key="7">
    <source>
        <dbReference type="PIRSR" id="PIRSR038994-2"/>
    </source>
</evidence>